<feature type="region of interest" description="Disordered" evidence="1">
    <location>
        <begin position="157"/>
        <end position="184"/>
    </location>
</feature>
<evidence type="ECO:0000313" key="2">
    <source>
        <dbReference type="EMBL" id="CAC5412943.1"/>
    </source>
</evidence>
<reference evidence="2 3" key="1">
    <citation type="submission" date="2020-06" db="EMBL/GenBank/DDBJ databases">
        <authorList>
            <person name="Li R."/>
            <person name="Bekaert M."/>
        </authorList>
    </citation>
    <scope>NUCLEOTIDE SEQUENCE [LARGE SCALE GENOMIC DNA]</scope>
    <source>
        <strain evidence="3">wild</strain>
    </source>
</reference>
<name>A0A6J8DYV1_MYTCO</name>
<feature type="compositionally biased region" description="Polar residues" evidence="1">
    <location>
        <begin position="175"/>
        <end position="184"/>
    </location>
</feature>
<organism evidence="2 3">
    <name type="scientific">Mytilus coruscus</name>
    <name type="common">Sea mussel</name>
    <dbReference type="NCBI Taxonomy" id="42192"/>
    <lineage>
        <taxon>Eukaryota</taxon>
        <taxon>Metazoa</taxon>
        <taxon>Spiralia</taxon>
        <taxon>Lophotrochozoa</taxon>
        <taxon>Mollusca</taxon>
        <taxon>Bivalvia</taxon>
        <taxon>Autobranchia</taxon>
        <taxon>Pteriomorphia</taxon>
        <taxon>Mytilida</taxon>
        <taxon>Mytiloidea</taxon>
        <taxon>Mytilidae</taxon>
        <taxon>Mytilinae</taxon>
        <taxon>Mytilus</taxon>
    </lineage>
</organism>
<gene>
    <name evidence="2" type="ORF">MCOR_45908</name>
</gene>
<sequence>MENCACCGEHFSKRKDRKGYERTNIHTNYKTFGSVANVIEGLYGVTVTPSKDVYVCNNCTCLITTANKKAEQLGETESRLRKSVTVNNTKIGQAVSNIGRGKYSKGFRELWKQSKTAKRAAIHVLQDEIRKEVTEFAKATSVADDGWEDILDEWEDMEDQSLPDQSIPERPPITESGSESTQLEQLISSDLEFKSKHL</sequence>
<evidence type="ECO:0000313" key="3">
    <source>
        <dbReference type="Proteomes" id="UP000507470"/>
    </source>
</evidence>
<dbReference type="AlphaFoldDB" id="A0A6J8DYV1"/>
<accession>A0A6J8DYV1</accession>
<dbReference type="EMBL" id="CACVKT020008119">
    <property type="protein sequence ID" value="CAC5412943.1"/>
    <property type="molecule type" value="Genomic_DNA"/>
</dbReference>
<evidence type="ECO:0000256" key="1">
    <source>
        <dbReference type="SAM" id="MobiDB-lite"/>
    </source>
</evidence>
<keyword evidence="3" id="KW-1185">Reference proteome</keyword>
<protein>
    <submittedName>
        <fullName evidence="2">Uncharacterized protein</fullName>
    </submittedName>
</protein>
<dbReference type="Proteomes" id="UP000507470">
    <property type="component" value="Unassembled WGS sequence"/>
</dbReference>
<dbReference type="OrthoDB" id="10362201at2759"/>
<proteinExistence type="predicted"/>